<organism evidence="1 2">
    <name type="scientific">Fusarium langsethiae</name>
    <dbReference type="NCBI Taxonomy" id="179993"/>
    <lineage>
        <taxon>Eukaryota</taxon>
        <taxon>Fungi</taxon>
        <taxon>Dikarya</taxon>
        <taxon>Ascomycota</taxon>
        <taxon>Pezizomycotina</taxon>
        <taxon>Sordariomycetes</taxon>
        <taxon>Hypocreomycetidae</taxon>
        <taxon>Hypocreales</taxon>
        <taxon>Nectriaceae</taxon>
        <taxon>Fusarium</taxon>
    </lineage>
</organism>
<proteinExistence type="predicted"/>
<evidence type="ECO:0000313" key="1">
    <source>
        <dbReference type="EMBL" id="KPA35575.1"/>
    </source>
</evidence>
<accession>A0A0N0DAR3</accession>
<keyword evidence="2" id="KW-1185">Reference proteome</keyword>
<name>A0A0N0DAR3_FUSLA</name>
<sequence length="504" mass="56961">MKSICIPQYCGLCRFKLEYGDYVISVRPITYIRSEIFSHSIAGFSSNTLSIEYVECRGRCSHDEQGYACHADCLKTFPHGLLPDALEVTKSAFEPPILTDKKRMYWYRTRLAGIINTSNRQCLPPEICDITAGWALDDRATHSRLAVDLIRKRCAKRTSFTSSITTSEKVYARHISFEGISYVACLTNAPDDDKDVPLLEPTLLTSIDSLHIASDHLGIRRLLFSSSSEKHTVEPEVGIWWKSVSLASLGDLIQFGGDGLKLRYLIDGSTALTGSSCDIPHSLCRNIRYENICNAERSDYLSVICCNDLRTTAYSLCWNSVITMVHAHRSVEGLDFYHALRILDNGALWLYMPLWQNELLTEIWRLEGPLRKTIGLLLVTNQGRSNFLGIQPRPSWDRSKWKLLDLPHKSRSCIYAEMSPHGIRALGFESVLDRRPAQMPKVDWPTSPHPTFRHDEFYAWNKASLNGVAEFTPCQRLYKGKVIMIGLLLRYVDGTSAGIGQGLI</sequence>
<reference evidence="1 2" key="1">
    <citation type="submission" date="2015-04" db="EMBL/GenBank/DDBJ databases">
        <title>The draft genome sequence of Fusarium langsethiae, a T-2/HT-2 mycotoxin producer.</title>
        <authorList>
            <person name="Lysoe E."/>
            <person name="Divon H.H."/>
            <person name="Terzi V."/>
            <person name="Orru L."/>
            <person name="Lamontanara A."/>
            <person name="Kolseth A.-K."/>
            <person name="Frandsen R.J."/>
            <person name="Nielsen K."/>
            <person name="Thrane U."/>
        </authorList>
    </citation>
    <scope>NUCLEOTIDE SEQUENCE [LARGE SCALE GENOMIC DNA]</scope>
    <source>
        <strain evidence="1 2">Fl201059</strain>
    </source>
</reference>
<dbReference type="EMBL" id="JXCE01001020">
    <property type="protein sequence ID" value="KPA35575.1"/>
    <property type="molecule type" value="Genomic_DNA"/>
</dbReference>
<gene>
    <name evidence="1" type="ORF">FLAG1_11713</name>
</gene>
<protein>
    <submittedName>
        <fullName evidence="1">Uncharacterized protein</fullName>
    </submittedName>
</protein>
<comment type="caution">
    <text evidence="1">The sequence shown here is derived from an EMBL/GenBank/DDBJ whole genome shotgun (WGS) entry which is preliminary data.</text>
</comment>
<evidence type="ECO:0000313" key="2">
    <source>
        <dbReference type="Proteomes" id="UP000037904"/>
    </source>
</evidence>
<dbReference type="Proteomes" id="UP000037904">
    <property type="component" value="Unassembled WGS sequence"/>
</dbReference>
<dbReference type="AlphaFoldDB" id="A0A0N0DAR3"/>